<evidence type="ECO:0008006" key="4">
    <source>
        <dbReference type="Google" id="ProtNLM"/>
    </source>
</evidence>
<feature type="signal peptide" evidence="1">
    <location>
        <begin position="1"/>
        <end position="22"/>
    </location>
</feature>
<evidence type="ECO:0000313" key="2">
    <source>
        <dbReference type="EMBL" id="PZA18348.1"/>
    </source>
</evidence>
<keyword evidence="3" id="KW-1185">Reference proteome</keyword>
<proteinExistence type="predicted"/>
<dbReference type="RefSeq" id="WP_110522649.1">
    <property type="nucleotide sequence ID" value="NZ_QKOE01000001.1"/>
</dbReference>
<gene>
    <name evidence="2" type="ORF">DNK49_02130</name>
</gene>
<dbReference type="OrthoDB" id="197869at2"/>
<feature type="chain" id="PRO_5016346456" description="Porin" evidence="1">
    <location>
        <begin position="23"/>
        <end position="401"/>
    </location>
</feature>
<protein>
    <recommendedName>
        <fullName evidence="4">Porin</fullName>
    </recommendedName>
</protein>
<evidence type="ECO:0000256" key="1">
    <source>
        <dbReference type="SAM" id="SignalP"/>
    </source>
</evidence>
<dbReference type="SUPFAM" id="SSF56935">
    <property type="entry name" value="Porins"/>
    <property type="match status" value="1"/>
</dbReference>
<comment type="caution">
    <text evidence="2">The sequence shown here is derived from an EMBL/GenBank/DDBJ whole genome shotgun (WGS) entry which is preliminary data.</text>
</comment>
<evidence type="ECO:0000313" key="3">
    <source>
        <dbReference type="Proteomes" id="UP000248259"/>
    </source>
</evidence>
<reference evidence="2 3" key="1">
    <citation type="submission" date="2018-06" db="EMBL/GenBank/DDBJ databases">
        <title>Azoarcus communis strain SWub3 genome.</title>
        <authorList>
            <person name="Zorraquino Salvo V."/>
            <person name="Toubiana D."/>
            <person name="Blumwald E."/>
        </authorList>
    </citation>
    <scope>NUCLEOTIDE SEQUENCE [LARGE SCALE GENOMIC DNA]</scope>
    <source>
        <strain evidence="2 3">SWub3</strain>
    </source>
</reference>
<name>A0A323VDG6_9RHOO</name>
<keyword evidence="1" id="KW-0732">Signal</keyword>
<organism evidence="2 3">
    <name type="scientific">Parazoarcus communis SWub3 = DSM 12120</name>
    <dbReference type="NCBI Taxonomy" id="1121029"/>
    <lineage>
        <taxon>Bacteria</taxon>
        <taxon>Pseudomonadati</taxon>
        <taxon>Pseudomonadota</taxon>
        <taxon>Betaproteobacteria</taxon>
        <taxon>Rhodocyclales</taxon>
        <taxon>Zoogloeaceae</taxon>
        <taxon>Parazoarcus</taxon>
    </lineage>
</organism>
<accession>A0A323VDG6</accession>
<sequence>MIRQLSLLSAIVLGSMTTPALGQQASPWQLSGFGTLGMVATSQSDIRFARIGVDRPGSETPDFGPDTVLGIQANISLSPQTSAVLQLVSRERPANGYLPHPSLAFVSYTPSPDLSIRLGRLRVPFFMHSDSLDINYALPWIRPPVEVYGLNPFSDLDGIDVLYRTRIGSTDLEFHPYAGRSAIPIYKNGRGRLDRLLGFNVSIMTDRLTLFVGHATSPLTLHWGDPDFDRLVSILPPELNRELSGGRGHASFSSAGFQWDDGSWQLTGEYARRVNRRYANSAHGWHLTVAHRVDALTPYLTLARQTEDRPIAHYDFPTTLPGQLQRHAFEQFLISRNVAQRSITVGIRWDIQRNIAIKTEYTHTKTLHDSWGSYFPRGDVLANAPIDRSINMLGLSVDVTF</sequence>
<dbReference type="AlphaFoldDB" id="A0A323VDG6"/>
<dbReference type="EMBL" id="QKOE01000001">
    <property type="protein sequence ID" value="PZA18348.1"/>
    <property type="molecule type" value="Genomic_DNA"/>
</dbReference>
<dbReference type="Proteomes" id="UP000248259">
    <property type="component" value="Unassembled WGS sequence"/>
</dbReference>